<organism evidence="2 3">
    <name type="scientific">Candidatus Dojkabacteria bacterium</name>
    <dbReference type="NCBI Taxonomy" id="2099670"/>
    <lineage>
        <taxon>Bacteria</taxon>
        <taxon>Candidatus Dojkabacteria</taxon>
    </lineage>
</organism>
<evidence type="ECO:0000259" key="1">
    <source>
        <dbReference type="PROSITE" id="PS51707"/>
    </source>
</evidence>
<evidence type="ECO:0000313" key="3">
    <source>
        <dbReference type="Proteomes" id="UP000741282"/>
    </source>
</evidence>
<dbReference type="InterPro" id="IPR023577">
    <property type="entry name" value="CYTH_domain"/>
</dbReference>
<evidence type="ECO:0000313" key="2">
    <source>
        <dbReference type="EMBL" id="MCA9377083.1"/>
    </source>
</evidence>
<dbReference type="EMBL" id="JAGQLN010000016">
    <property type="protein sequence ID" value="MCA9377083.1"/>
    <property type="molecule type" value="Genomic_DNA"/>
</dbReference>
<accession>A0A955I9Q4</accession>
<protein>
    <submittedName>
        <fullName evidence="2">CYTH domain-containing protein</fullName>
    </submittedName>
</protein>
<dbReference type="Pfam" id="PF01928">
    <property type="entry name" value="CYTH"/>
    <property type="match status" value="1"/>
</dbReference>
<name>A0A955I9Q4_9BACT</name>
<comment type="caution">
    <text evidence="2">The sequence shown here is derived from an EMBL/GenBank/DDBJ whole genome shotgun (WGS) entry which is preliminary data.</text>
</comment>
<dbReference type="SUPFAM" id="SSF55154">
    <property type="entry name" value="CYTH-like phosphatases"/>
    <property type="match status" value="1"/>
</dbReference>
<sequence>MQRIEYKIREVNRKWLEDILFQHGAEKFFEGEIVDIYYDRKTDGFMEKGKRLSLRTKGDSHKLSFKDKYNELGLGIIDEWEVEISDGKMMDQIMLGLGFQHFKIFKKFRYDYVKDDVFISFDKFEGEYEYIPEFMMIEASQEAHIFEWAERFGYKQEDCEPLSVMDLIAYYKKKRDSEV</sequence>
<reference evidence="2" key="2">
    <citation type="journal article" date="2021" name="Microbiome">
        <title>Successional dynamics and alternative stable states in a saline activated sludge microbial community over 9 years.</title>
        <authorList>
            <person name="Wang Y."/>
            <person name="Ye J."/>
            <person name="Ju F."/>
            <person name="Liu L."/>
            <person name="Boyd J.A."/>
            <person name="Deng Y."/>
            <person name="Parks D.H."/>
            <person name="Jiang X."/>
            <person name="Yin X."/>
            <person name="Woodcroft B.J."/>
            <person name="Tyson G.W."/>
            <person name="Hugenholtz P."/>
            <person name="Polz M.F."/>
            <person name="Zhang T."/>
        </authorList>
    </citation>
    <scope>NUCLEOTIDE SEQUENCE</scope>
    <source>
        <strain evidence="2">HKST-UBA17</strain>
    </source>
</reference>
<dbReference type="InterPro" id="IPR033469">
    <property type="entry name" value="CYTH-like_dom_sf"/>
</dbReference>
<dbReference type="Proteomes" id="UP000741282">
    <property type="component" value="Unassembled WGS sequence"/>
</dbReference>
<reference evidence="2" key="1">
    <citation type="submission" date="2020-04" db="EMBL/GenBank/DDBJ databases">
        <authorList>
            <person name="Zhang T."/>
        </authorList>
    </citation>
    <scope>NUCLEOTIDE SEQUENCE</scope>
    <source>
        <strain evidence="2">HKST-UBA17</strain>
    </source>
</reference>
<feature type="domain" description="CYTH" evidence="1">
    <location>
        <begin position="1"/>
        <end position="170"/>
    </location>
</feature>
<dbReference type="AlphaFoldDB" id="A0A955I9Q4"/>
<dbReference type="Gene3D" id="2.40.320.10">
    <property type="entry name" value="Hypothetical Protein Pfu-838710-001"/>
    <property type="match status" value="1"/>
</dbReference>
<proteinExistence type="predicted"/>
<gene>
    <name evidence="2" type="ORF">KC685_04145</name>
</gene>
<dbReference type="PROSITE" id="PS51707">
    <property type="entry name" value="CYTH"/>
    <property type="match status" value="1"/>
</dbReference>